<evidence type="ECO:0000256" key="1">
    <source>
        <dbReference type="SAM" id="Coils"/>
    </source>
</evidence>
<dbReference type="InterPro" id="IPR034756">
    <property type="entry name" value="T2SSM_b"/>
</dbReference>
<sequence length="209" mass="21929">MAEPASPRPAGQPGPTAMGRLAAWTLAVLCAVLLIAGLAQQSIGLFLTARTDLVAAERLAARYERLAAQKDTLAAAVETAERQTGWQRAYLAGETHALAAAELQRHVGRIFTGTGASVGRVSTDRADNGDGIVTLRVQVQSDYDGLVRALAALEQAMPRTVVSTITLRPRTGRTGARGRAAYDPSALDASLTVEAVRLTRQEDGGGNGR</sequence>
<dbReference type="NCBIfam" id="NF040576">
    <property type="entry name" value="T2SS_GspM_XpsM"/>
    <property type="match status" value="1"/>
</dbReference>
<dbReference type="EMBL" id="REFR01000011">
    <property type="protein sequence ID" value="RMB08164.1"/>
    <property type="molecule type" value="Genomic_DNA"/>
</dbReference>
<dbReference type="Pfam" id="PF10741">
    <property type="entry name" value="T2SSM_b"/>
    <property type="match status" value="1"/>
</dbReference>
<evidence type="ECO:0000256" key="2">
    <source>
        <dbReference type="SAM" id="Phobius"/>
    </source>
</evidence>
<dbReference type="RefSeq" id="WP_170163781.1">
    <property type="nucleotide sequence ID" value="NZ_REFR01000011.1"/>
</dbReference>
<proteinExistence type="predicted"/>
<feature type="transmembrane region" description="Helical" evidence="2">
    <location>
        <begin position="21"/>
        <end position="39"/>
    </location>
</feature>
<protein>
    <submittedName>
        <fullName evidence="3">Type II secretion system (T2SS) protein M subtype b</fullName>
    </submittedName>
</protein>
<accession>A0A3M0CEB7</accession>
<dbReference type="AlphaFoldDB" id="A0A3M0CEB7"/>
<keyword evidence="2" id="KW-0812">Transmembrane</keyword>
<gene>
    <name evidence="3" type="ORF">BXY39_2260</name>
</gene>
<name>A0A3M0CEB7_9PROT</name>
<keyword evidence="2" id="KW-0472">Membrane</keyword>
<dbReference type="Proteomes" id="UP000271227">
    <property type="component" value="Unassembled WGS sequence"/>
</dbReference>
<keyword evidence="1" id="KW-0175">Coiled coil</keyword>
<organism evidence="3 4">
    <name type="scientific">Eilatimonas milleporae</name>
    <dbReference type="NCBI Taxonomy" id="911205"/>
    <lineage>
        <taxon>Bacteria</taxon>
        <taxon>Pseudomonadati</taxon>
        <taxon>Pseudomonadota</taxon>
        <taxon>Alphaproteobacteria</taxon>
        <taxon>Kordiimonadales</taxon>
        <taxon>Kordiimonadaceae</taxon>
        <taxon>Eilatimonas</taxon>
    </lineage>
</organism>
<keyword evidence="2" id="KW-1133">Transmembrane helix</keyword>
<comment type="caution">
    <text evidence="3">The sequence shown here is derived from an EMBL/GenBank/DDBJ whole genome shotgun (WGS) entry which is preliminary data.</text>
</comment>
<evidence type="ECO:0000313" key="4">
    <source>
        <dbReference type="Proteomes" id="UP000271227"/>
    </source>
</evidence>
<evidence type="ECO:0000313" key="3">
    <source>
        <dbReference type="EMBL" id="RMB08164.1"/>
    </source>
</evidence>
<feature type="coiled-coil region" evidence="1">
    <location>
        <begin position="56"/>
        <end position="83"/>
    </location>
</feature>
<reference evidence="3 4" key="1">
    <citation type="submission" date="2018-10" db="EMBL/GenBank/DDBJ databases">
        <title>Genomic Encyclopedia of Archaeal and Bacterial Type Strains, Phase II (KMG-II): from individual species to whole genera.</title>
        <authorList>
            <person name="Goeker M."/>
        </authorList>
    </citation>
    <scope>NUCLEOTIDE SEQUENCE [LARGE SCALE GENOMIC DNA]</scope>
    <source>
        <strain evidence="3 4">DSM 25217</strain>
    </source>
</reference>
<keyword evidence="4" id="KW-1185">Reference proteome</keyword>
<dbReference type="InParanoid" id="A0A3M0CEB7"/>